<keyword evidence="9 11" id="KW-0030">Aminoacyl-tRNA synthetase</keyword>
<comment type="subcellular location">
    <subcellularLocation>
        <location evidence="1 11">Cytoplasm</location>
    </subcellularLocation>
</comment>
<dbReference type="EC" id="6.1.1.21" evidence="11"/>
<dbReference type="PANTHER" id="PTHR43707">
    <property type="entry name" value="HISTIDYL-TRNA SYNTHETASE"/>
    <property type="match status" value="1"/>
</dbReference>
<evidence type="ECO:0000256" key="4">
    <source>
        <dbReference type="ARBA" id="ARBA00022490"/>
    </source>
</evidence>
<dbReference type="InterPro" id="IPR006195">
    <property type="entry name" value="aa-tRNA-synth_II"/>
</dbReference>
<keyword evidence="7 11" id="KW-0067">ATP-binding</keyword>
<dbReference type="Gene3D" id="3.40.50.800">
    <property type="entry name" value="Anticodon-binding domain"/>
    <property type="match status" value="1"/>
</dbReference>
<evidence type="ECO:0000256" key="3">
    <source>
        <dbReference type="ARBA" id="ARBA00011738"/>
    </source>
</evidence>
<feature type="binding site" evidence="12">
    <location>
        <position position="129"/>
    </location>
    <ligand>
        <name>L-histidine</name>
        <dbReference type="ChEBI" id="CHEBI:57595"/>
    </ligand>
</feature>
<dbReference type="PROSITE" id="PS50862">
    <property type="entry name" value="AA_TRNA_LIGASE_II"/>
    <property type="match status" value="1"/>
</dbReference>
<feature type="binding site" evidence="12">
    <location>
        <begin position="85"/>
        <end position="87"/>
    </location>
    <ligand>
        <name>L-histidine</name>
        <dbReference type="ChEBI" id="CHEBI:57595"/>
    </ligand>
</feature>
<feature type="binding site" evidence="12">
    <location>
        <position position="115"/>
    </location>
    <ligand>
        <name>L-histidine</name>
        <dbReference type="ChEBI" id="CHEBI:57595"/>
    </ligand>
</feature>
<feature type="domain" description="Aminoacyl-transfer RNA synthetases class-II family profile" evidence="13">
    <location>
        <begin position="1"/>
        <end position="317"/>
    </location>
</feature>
<comment type="caution">
    <text evidence="14">The sequence shown here is derived from an EMBL/GenBank/DDBJ whole genome shotgun (WGS) entry which is preliminary data.</text>
</comment>
<dbReference type="SUPFAM" id="SSF55681">
    <property type="entry name" value="Class II aaRS and biotin synthetases"/>
    <property type="match status" value="1"/>
</dbReference>
<dbReference type="InterPro" id="IPR015807">
    <property type="entry name" value="His-tRNA-ligase"/>
</dbReference>
<keyword evidence="15" id="KW-1185">Reference proteome</keyword>
<evidence type="ECO:0000256" key="7">
    <source>
        <dbReference type="ARBA" id="ARBA00022840"/>
    </source>
</evidence>
<sequence>MSKKAQINAVRGMNDILPQDSRLWLRVESICAAVFARHSYQQIRTPIIESTSLFSRSIGEETDIVSKEMYTFEDRNGDSLTLRPEGTASTVRAGIENSLFYNQQQRLWYTGPMFRHERPQKGRYRQFHQIGVECYGWSSPDIEAEVLSLTRQLFDELGLEKTELQINSLGDKSARASYRESLVAYLSQHKDQLDEDSVRRLTTNPLRILDSKNQTVQELLVDAPSILDFLNEASRQHFETLQQHLIDLDISFVINPRLVRGLDYYNDTVFEWVNADFGAQSTVCGGGRYDSMVEQLGGHATPGFGFGMGLERLIQILQEQGASIALEQKTLDVFIVSVGEAARRQALVVQSLLTRSGLSVQCHMGEGSMKNQFKRADKSGAAVAVIIGEQEAANNSASVKLLRVRPDSGETANQQPIIAQNDVVNAVTNLLESL</sequence>
<dbReference type="InterPro" id="IPR004154">
    <property type="entry name" value="Anticodon-bd"/>
</dbReference>
<accession>A0A395JJR4</accession>
<dbReference type="GO" id="GO:0005737">
    <property type="term" value="C:cytoplasm"/>
    <property type="evidence" value="ECO:0007669"/>
    <property type="project" value="UniProtKB-SubCell"/>
</dbReference>
<feature type="binding site" evidence="12">
    <location>
        <position position="260"/>
    </location>
    <ligand>
        <name>L-histidine</name>
        <dbReference type="ChEBI" id="CHEBI:57595"/>
    </ligand>
</feature>
<dbReference type="OrthoDB" id="9800814at2"/>
<evidence type="ECO:0000256" key="2">
    <source>
        <dbReference type="ARBA" id="ARBA00008226"/>
    </source>
</evidence>
<dbReference type="InterPro" id="IPR004516">
    <property type="entry name" value="HisRS/HisZ"/>
</dbReference>
<feature type="binding site" evidence="12">
    <location>
        <position position="133"/>
    </location>
    <ligand>
        <name>L-histidine</name>
        <dbReference type="ChEBI" id="CHEBI:57595"/>
    </ligand>
</feature>
<keyword evidence="4 11" id="KW-0963">Cytoplasm</keyword>
<evidence type="ECO:0000256" key="12">
    <source>
        <dbReference type="PIRSR" id="PIRSR001549-1"/>
    </source>
</evidence>
<dbReference type="GO" id="GO:0006427">
    <property type="term" value="P:histidyl-tRNA aminoacylation"/>
    <property type="evidence" value="ECO:0007669"/>
    <property type="project" value="UniProtKB-UniRule"/>
</dbReference>
<dbReference type="Proteomes" id="UP000253083">
    <property type="component" value="Unassembled WGS sequence"/>
</dbReference>
<dbReference type="Pfam" id="PF13393">
    <property type="entry name" value="tRNA-synt_His"/>
    <property type="match status" value="1"/>
</dbReference>
<keyword evidence="6 11" id="KW-0547">Nucleotide-binding</keyword>
<evidence type="ECO:0000256" key="8">
    <source>
        <dbReference type="ARBA" id="ARBA00022917"/>
    </source>
</evidence>
<evidence type="ECO:0000313" key="14">
    <source>
        <dbReference type="EMBL" id="RBP49291.1"/>
    </source>
</evidence>
<dbReference type="CDD" id="cd00773">
    <property type="entry name" value="HisRS-like_core"/>
    <property type="match status" value="1"/>
</dbReference>
<keyword evidence="8 11" id="KW-0648">Protein biosynthesis</keyword>
<keyword evidence="5 11" id="KW-0436">Ligase</keyword>
<evidence type="ECO:0000256" key="5">
    <source>
        <dbReference type="ARBA" id="ARBA00022598"/>
    </source>
</evidence>
<dbReference type="InterPro" id="IPR036621">
    <property type="entry name" value="Anticodon-bd_dom_sf"/>
</dbReference>
<dbReference type="InParanoid" id="A0A395JJR4"/>
<evidence type="ECO:0000313" key="15">
    <source>
        <dbReference type="Proteomes" id="UP000253083"/>
    </source>
</evidence>
<dbReference type="Gene3D" id="3.30.930.10">
    <property type="entry name" value="Bira Bifunctional Protein, Domain 2"/>
    <property type="match status" value="1"/>
</dbReference>
<evidence type="ECO:0000256" key="9">
    <source>
        <dbReference type="ARBA" id="ARBA00023146"/>
    </source>
</evidence>
<dbReference type="FunFam" id="3.30.930.10:FF:000005">
    <property type="entry name" value="Histidine--tRNA ligase"/>
    <property type="match status" value="1"/>
</dbReference>
<protein>
    <recommendedName>
        <fullName evidence="11">Histidine--tRNA ligase</fullName>
        <ecNumber evidence="11">6.1.1.21</ecNumber>
    </recommendedName>
    <alternativeName>
        <fullName evidence="11">Histidyl-tRNA synthetase</fullName>
        <shortName evidence="11">HisRS</shortName>
    </alternativeName>
</protein>
<feature type="binding site" evidence="12">
    <location>
        <begin position="264"/>
        <end position="265"/>
    </location>
    <ligand>
        <name>L-histidine</name>
        <dbReference type="ChEBI" id="CHEBI:57595"/>
    </ligand>
</feature>
<proteinExistence type="inferred from homology"/>
<dbReference type="FunCoup" id="A0A395JJR4">
    <property type="interactions" value="555"/>
</dbReference>
<dbReference type="Pfam" id="PF03129">
    <property type="entry name" value="HGTP_anticodon"/>
    <property type="match status" value="1"/>
</dbReference>
<name>A0A395JJR4_9GAMM</name>
<evidence type="ECO:0000256" key="11">
    <source>
        <dbReference type="HAMAP-Rule" id="MF_00127"/>
    </source>
</evidence>
<dbReference type="NCBIfam" id="TIGR00442">
    <property type="entry name" value="hisS"/>
    <property type="match status" value="1"/>
</dbReference>
<dbReference type="PANTHER" id="PTHR43707:SF1">
    <property type="entry name" value="HISTIDINE--TRNA LIGASE, MITOCHONDRIAL-RELATED"/>
    <property type="match status" value="1"/>
</dbReference>
<dbReference type="InterPro" id="IPR041715">
    <property type="entry name" value="HisRS-like_core"/>
</dbReference>
<comment type="catalytic activity">
    <reaction evidence="10 11">
        <text>tRNA(His) + L-histidine + ATP = L-histidyl-tRNA(His) + AMP + diphosphate + H(+)</text>
        <dbReference type="Rhea" id="RHEA:17313"/>
        <dbReference type="Rhea" id="RHEA-COMP:9665"/>
        <dbReference type="Rhea" id="RHEA-COMP:9689"/>
        <dbReference type="ChEBI" id="CHEBI:15378"/>
        <dbReference type="ChEBI" id="CHEBI:30616"/>
        <dbReference type="ChEBI" id="CHEBI:33019"/>
        <dbReference type="ChEBI" id="CHEBI:57595"/>
        <dbReference type="ChEBI" id="CHEBI:78442"/>
        <dbReference type="ChEBI" id="CHEBI:78527"/>
        <dbReference type="ChEBI" id="CHEBI:456215"/>
        <dbReference type="EC" id="6.1.1.21"/>
    </reaction>
</comment>
<dbReference type="HAMAP" id="MF_00127">
    <property type="entry name" value="His_tRNA_synth"/>
    <property type="match status" value="1"/>
</dbReference>
<comment type="subunit">
    <text evidence="3 11">Homodimer.</text>
</comment>
<evidence type="ECO:0000256" key="1">
    <source>
        <dbReference type="ARBA" id="ARBA00004496"/>
    </source>
</evidence>
<dbReference type="AlphaFoldDB" id="A0A395JJR4"/>
<gene>
    <name evidence="11" type="primary">hisS</name>
    <name evidence="14" type="ORF">DFR28_104219</name>
</gene>
<organism evidence="14 15">
    <name type="scientific">Arenicella xantha</name>
    <dbReference type="NCBI Taxonomy" id="644221"/>
    <lineage>
        <taxon>Bacteria</taxon>
        <taxon>Pseudomonadati</taxon>
        <taxon>Pseudomonadota</taxon>
        <taxon>Gammaproteobacteria</taxon>
        <taxon>Arenicellales</taxon>
        <taxon>Arenicellaceae</taxon>
        <taxon>Arenicella</taxon>
    </lineage>
</organism>
<dbReference type="SUPFAM" id="SSF52954">
    <property type="entry name" value="Class II aaRS ABD-related"/>
    <property type="match status" value="1"/>
</dbReference>
<evidence type="ECO:0000256" key="6">
    <source>
        <dbReference type="ARBA" id="ARBA00022741"/>
    </source>
</evidence>
<evidence type="ECO:0000259" key="13">
    <source>
        <dbReference type="PROSITE" id="PS50862"/>
    </source>
</evidence>
<dbReference type="InterPro" id="IPR045864">
    <property type="entry name" value="aa-tRNA-synth_II/BPL/LPL"/>
</dbReference>
<evidence type="ECO:0000256" key="10">
    <source>
        <dbReference type="ARBA" id="ARBA00047639"/>
    </source>
</evidence>
<dbReference type="GO" id="GO:0004821">
    <property type="term" value="F:histidine-tRNA ligase activity"/>
    <property type="evidence" value="ECO:0007669"/>
    <property type="project" value="UniProtKB-UniRule"/>
</dbReference>
<dbReference type="RefSeq" id="WP_113955152.1">
    <property type="nucleotide sequence ID" value="NZ_QNRT01000004.1"/>
</dbReference>
<dbReference type="GO" id="GO:0005524">
    <property type="term" value="F:ATP binding"/>
    <property type="evidence" value="ECO:0007669"/>
    <property type="project" value="UniProtKB-UniRule"/>
</dbReference>
<dbReference type="PIRSF" id="PIRSF001549">
    <property type="entry name" value="His-tRNA_synth"/>
    <property type="match status" value="1"/>
</dbReference>
<comment type="similarity">
    <text evidence="2 11">Belongs to the class-II aminoacyl-tRNA synthetase family.</text>
</comment>
<dbReference type="EMBL" id="QNRT01000004">
    <property type="protein sequence ID" value="RBP49291.1"/>
    <property type="molecule type" value="Genomic_DNA"/>
</dbReference>
<reference evidence="14 15" key="1">
    <citation type="submission" date="2018-06" db="EMBL/GenBank/DDBJ databases">
        <title>Genomic Encyclopedia of Type Strains, Phase IV (KMG-IV): sequencing the most valuable type-strain genomes for metagenomic binning, comparative biology and taxonomic classification.</title>
        <authorList>
            <person name="Goeker M."/>
        </authorList>
    </citation>
    <scope>NUCLEOTIDE SEQUENCE [LARGE SCALE GENOMIC DNA]</scope>
    <source>
        <strain evidence="14 15">DSM 24032</strain>
    </source>
</reference>